<gene>
    <name evidence="1" type="ORF">BHS09_02660</name>
</gene>
<dbReference type="AlphaFoldDB" id="A0AAE6G7Y1"/>
<evidence type="ECO:0000313" key="1">
    <source>
        <dbReference type="EMBL" id="QDE72254.1"/>
    </source>
</evidence>
<evidence type="ECO:0000313" key="2">
    <source>
        <dbReference type="Proteomes" id="UP000320179"/>
    </source>
</evidence>
<dbReference type="Proteomes" id="UP000320179">
    <property type="component" value="Chromosome"/>
</dbReference>
<protein>
    <submittedName>
        <fullName evidence="1">Uncharacterized protein</fullName>
    </submittedName>
</protein>
<dbReference type="EMBL" id="CP017174">
    <property type="protein sequence ID" value="QDE72254.1"/>
    <property type="molecule type" value="Genomic_DNA"/>
</dbReference>
<name>A0AAE6G7Y1_MYXXA</name>
<proteinExistence type="predicted"/>
<organism evidence="1 2">
    <name type="scientific">Myxococcus xanthus</name>
    <dbReference type="NCBI Taxonomy" id="34"/>
    <lineage>
        <taxon>Bacteria</taxon>
        <taxon>Pseudomonadati</taxon>
        <taxon>Myxococcota</taxon>
        <taxon>Myxococcia</taxon>
        <taxon>Myxococcales</taxon>
        <taxon>Cystobacterineae</taxon>
        <taxon>Myxococcaceae</taxon>
        <taxon>Myxococcus</taxon>
    </lineage>
</organism>
<accession>A0AAE6G7Y1</accession>
<reference evidence="1 2" key="1">
    <citation type="journal article" date="2019" name="Science">
        <title>Social genes are selection hotspots in kin groups of a soil microbe.</title>
        <authorList>
            <person name="Wielgoss S."/>
            <person name="Wolfensberger R."/>
            <person name="Sun L."/>
            <person name="Fiegna F."/>
            <person name="Velicer G.J."/>
        </authorList>
    </citation>
    <scope>NUCLEOTIDE SEQUENCE [LARGE SCALE GENOMIC DNA]</scope>
    <source>
        <strain evidence="1 2">MC3.5.9c15</strain>
    </source>
</reference>
<sequence length="100" mass="10796">MFPGATDALIGGLDVDTQGRLVALLGEPEIPDGPWVTYLRRWDGIAWGPLGGLLRPLPGRIPSGHGVVALDAQDQPVLARIEAAEGTPHQRLLYVYRANY</sequence>